<dbReference type="Proteomes" id="UP000070501">
    <property type="component" value="Unassembled WGS sequence"/>
</dbReference>
<dbReference type="OrthoDB" id="3689965at2759"/>
<evidence type="ECO:0000313" key="3">
    <source>
        <dbReference type="Proteomes" id="UP000070501"/>
    </source>
</evidence>
<sequence length="187" mass="19463">MAAFKIMSFATLLAAAISVVGASPAAPALLQSRQSCVEGKNKICYGVSGGMSQQLDIEELEYLASYLRFVGQSNSGMSSFYQMPTGSSCQEWAIPLPEGATILILAKHVSPFVKSAVLYEDIASTIDGGESATDTQRSAALLGCAVNGGQMGVAVNTNNAAYTSTDFKASKAKADGIIIKLVKVPKP</sequence>
<dbReference type="InParanoid" id="A0A136JCP4"/>
<proteinExistence type="predicted"/>
<accession>A0A136JCP4</accession>
<dbReference type="AlphaFoldDB" id="A0A136JCP4"/>
<gene>
    <name evidence="2" type="ORF">Micbo1qcDRAFT_173663</name>
</gene>
<name>A0A136JCP4_9PEZI</name>
<feature type="chain" id="PRO_5007293654" evidence="1">
    <location>
        <begin position="23"/>
        <end position="187"/>
    </location>
</feature>
<protein>
    <submittedName>
        <fullName evidence="2">Uncharacterized protein</fullName>
    </submittedName>
</protein>
<keyword evidence="1" id="KW-0732">Signal</keyword>
<dbReference type="EMBL" id="KQ964247">
    <property type="protein sequence ID" value="KXJ94906.1"/>
    <property type="molecule type" value="Genomic_DNA"/>
</dbReference>
<evidence type="ECO:0000313" key="2">
    <source>
        <dbReference type="EMBL" id="KXJ94906.1"/>
    </source>
</evidence>
<evidence type="ECO:0000256" key="1">
    <source>
        <dbReference type="SAM" id="SignalP"/>
    </source>
</evidence>
<reference evidence="3" key="1">
    <citation type="submission" date="2016-02" db="EMBL/GenBank/DDBJ databases">
        <title>Draft genome sequence of Microdochium bolleyi, a fungal endophyte of beachgrass.</title>
        <authorList>
            <consortium name="DOE Joint Genome Institute"/>
            <person name="David A.S."/>
            <person name="May G."/>
            <person name="Haridas S."/>
            <person name="Lim J."/>
            <person name="Wang M."/>
            <person name="Labutti K."/>
            <person name="Lipzen A."/>
            <person name="Barry K."/>
            <person name="Grigoriev I.V."/>
        </authorList>
    </citation>
    <scope>NUCLEOTIDE SEQUENCE [LARGE SCALE GENOMIC DNA]</scope>
    <source>
        <strain evidence="3">J235TASD1</strain>
    </source>
</reference>
<feature type="signal peptide" evidence="1">
    <location>
        <begin position="1"/>
        <end position="22"/>
    </location>
</feature>
<organism evidence="2 3">
    <name type="scientific">Microdochium bolleyi</name>
    <dbReference type="NCBI Taxonomy" id="196109"/>
    <lineage>
        <taxon>Eukaryota</taxon>
        <taxon>Fungi</taxon>
        <taxon>Dikarya</taxon>
        <taxon>Ascomycota</taxon>
        <taxon>Pezizomycotina</taxon>
        <taxon>Sordariomycetes</taxon>
        <taxon>Xylariomycetidae</taxon>
        <taxon>Xylariales</taxon>
        <taxon>Microdochiaceae</taxon>
        <taxon>Microdochium</taxon>
    </lineage>
</organism>
<keyword evidence="3" id="KW-1185">Reference proteome</keyword>